<dbReference type="PANTHER" id="PTHR30244">
    <property type="entry name" value="TRANSAMINASE"/>
    <property type="match status" value="1"/>
</dbReference>
<accession>A0A419WPJ4</accession>
<dbReference type="EMBL" id="RAPO01000001">
    <property type="protein sequence ID" value="RKD97337.1"/>
    <property type="molecule type" value="Genomic_DNA"/>
</dbReference>
<dbReference type="GO" id="GO:0000271">
    <property type="term" value="P:polysaccharide biosynthetic process"/>
    <property type="evidence" value="ECO:0007669"/>
    <property type="project" value="TreeGrafter"/>
</dbReference>
<comment type="similarity">
    <text evidence="1">Belongs to the DegT/DnrJ/EryC1 family.</text>
</comment>
<sequence length="410" mass="44693">MHRATPTLSVRSLASRNDQGLEAVFDDYARAYTYYGSGKVALRDGLAGLVESGQNVLIPAYLPDAVAEPFRDLDLEPRYYRVRPSFAPDFADLEARIDDETAAVMSVNYFGFPQPGLEEVAALVDERGCYHIDDNAHAPISVANGRLLGTDGDIGVTSLWKLLPIPNGAVLYRNSDAAVDAYEPSESAGVRGRVGLGDGAFVLKSPVRNVLDGVGGIGASLGALLGGSTQVDDDRRDANRNGTETEPPESDRTEPDGGTTLEESDEGDDPPAVGTPEERYEEGKTPMSKLSKYVLENADPDWIREQRRANYRTWHRILADRDDLAVVYDDLPEGICPLAFPVRADHPDDLVATFEDHGIGAYTWPRLSTTVRDDPAYETARRLSSTIVALPVHQHIEPSTLEAIGDRLSR</sequence>
<dbReference type="SUPFAM" id="SSF53383">
    <property type="entry name" value="PLP-dependent transferases"/>
    <property type="match status" value="1"/>
</dbReference>
<keyword evidence="3" id="KW-0808">Transferase</keyword>
<dbReference type="Proteomes" id="UP000283805">
    <property type="component" value="Unassembled WGS sequence"/>
</dbReference>
<dbReference type="GO" id="GO:0008483">
    <property type="term" value="F:transaminase activity"/>
    <property type="evidence" value="ECO:0007669"/>
    <property type="project" value="UniProtKB-KW"/>
</dbReference>
<protein>
    <submittedName>
        <fullName evidence="3">DegT/DnrJ/EryC1/StrS aminotransferase family protein</fullName>
    </submittedName>
</protein>
<feature type="region of interest" description="Disordered" evidence="2">
    <location>
        <begin position="224"/>
        <end position="286"/>
    </location>
</feature>
<dbReference type="Pfam" id="PF01041">
    <property type="entry name" value="DegT_DnrJ_EryC1"/>
    <property type="match status" value="1"/>
</dbReference>
<dbReference type="RefSeq" id="WP_120242889.1">
    <property type="nucleotide sequence ID" value="NZ_RAPO01000001.1"/>
</dbReference>
<evidence type="ECO:0000256" key="2">
    <source>
        <dbReference type="SAM" id="MobiDB-lite"/>
    </source>
</evidence>
<proteinExistence type="inferred from homology"/>
<keyword evidence="3" id="KW-0032">Aminotransferase</keyword>
<keyword evidence="4" id="KW-1185">Reference proteome</keyword>
<dbReference type="InterPro" id="IPR015421">
    <property type="entry name" value="PyrdxlP-dep_Trfase_major"/>
</dbReference>
<gene>
    <name evidence="3" type="ORF">ATJ93_0323</name>
</gene>
<evidence type="ECO:0000313" key="3">
    <source>
        <dbReference type="EMBL" id="RKD97337.1"/>
    </source>
</evidence>
<reference evidence="3 4" key="1">
    <citation type="submission" date="2018-09" db="EMBL/GenBank/DDBJ databases">
        <title>Genomic Encyclopedia of Archaeal and Bacterial Type Strains, Phase II (KMG-II): from individual species to whole genera.</title>
        <authorList>
            <person name="Goeker M."/>
        </authorList>
    </citation>
    <scope>NUCLEOTIDE SEQUENCE [LARGE SCALE GENOMIC DNA]</scope>
    <source>
        <strain evidence="3 4">DSM 13151</strain>
    </source>
</reference>
<keyword evidence="1" id="KW-0663">Pyridoxal phosphate</keyword>
<organism evidence="3 4">
    <name type="scientific">Halopiger aswanensis</name>
    <dbReference type="NCBI Taxonomy" id="148449"/>
    <lineage>
        <taxon>Archaea</taxon>
        <taxon>Methanobacteriati</taxon>
        <taxon>Methanobacteriota</taxon>
        <taxon>Stenosarchaea group</taxon>
        <taxon>Halobacteria</taxon>
        <taxon>Halobacteriales</taxon>
        <taxon>Natrialbaceae</taxon>
        <taxon>Halopiger</taxon>
    </lineage>
</organism>
<dbReference type="InterPro" id="IPR015422">
    <property type="entry name" value="PyrdxlP-dep_Trfase_small"/>
</dbReference>
<dbReference type="AlphaFoldDB" id="A0A419WPJ4"/>
<dbReference type="Gene3D" id="3.40.640.10">
    <property type="entry name" value="Type I PLP-dependent aspartate aminotransferase-like (Major domain)"/>
    <property type="match status" value="1"/>
</dbReference>
<evidence type="ECO:0000313" key="4">
    <source>
        <dbReference type="Proteomes" id="UP000283805"/>
    </source>
</evidence>
<dbReference type="InterPro" id="IPR000653">
    <property type="entry name" value="DegT/StrS_aminotransferase"/>
</dbReference>
<dbReference type="Gene3D" id="3.90.1150.10">
    <property type="entry name" value="Aspartate Aminotransferase, domain 1"/>
    <property type="match status" value="1"/>
</dbReference>
<dbReference type="PANTHER" id="PTHR30244:SF42">
    <property type="entry name" value="UDP-2-ACETAMIDO-2-DEOXY-3-OXO-D-GLUCURONATE AMINOTRANSFERASE"/>
    <property type="match status" value="1"/>
</dbReference>
<dbReference type="GO" id="GO:0030170">
    <property type="term" value="F:pyridoxal phosphate binding"/>
    <property type="evidence" value="ECO:0007669"/>
    <property type="project" value="TreeGrafter"/>
</dbReference>
<evidence type="ECO:0000256" key="1">
    <source>
        <dbReference type="RuleBase" id="RU004508"/>
    </source>
</evidence>
<dbReference type="InterPro" id="IPR015424">
    <property type="entry name" value="PyrdxlP-dep_Trfase"/>
</dbReference>
<comment type="caution">
    <text evidence="3">The sequence shown here is derived from an EMBL/GenBank/DDBJ whole genome shotgun (WGS) entry which is preliminary data.</text>
</comment>
<name>A0A419WPJ4_9EURY</name>
<dbReference type="OrthoDB" id="358899at2157"/>